<organism evidence="2 3">
    <name type="scientific">Mycena metata</name>
    <dbReference type="NCBI Taxonomy" id="1033252"/>
    <lineage>
        <taxon>Eukaryota</taxon>
        <taxon>Fungi</taxon>
        <taxon>Dikarya</taxon>
        <taxon>Basidiomycota</taxon>
        <taxon>Agaricomycotina</taxon>
        <taxon>Agaricomycetes</taxon>
        <taxon>Agaricomycetidae</taxon>
        <taxon>Agaricales</taxon>
        <taxon>Marasmiineae</taxon>
        <taxon>Mycenaceae</taxon>
        <taxon>Mycena</taxon>
    </lineage>
</organism>
<evidence type="ECO:0000313" key="3">
    <source>
        <dbReference type="Proteomes" id="UP001215598"/>
    </source>
</evidence>
<feature type="compositionally biased region" description="Polar residues" evidence="1">
    <location>
        <begin position="993"/>
        <end position="1021"/>
    </location>
</feature>
<dbReference type="InterPro" id="IPR022698">
    <property type="entry name" value="OrsD"/>
</dbReference>
<evidence type="ECO:0000256" key="1">
    <source>
        <dbReference type="SAM" id="MobiDB-lite"/>
    </source>
</evidence>
<protein>
    <submittedName>
        <fullName evidence="2">Uncharacterized protein</fullName>
    </submittedName>
</protein>
<dbReference type="Proteomes" id="UP001215598">
    <property type="component" value="Unassembled WGS sequence"/>
</dbReference>
<sequence>MATLDFELPPATQNPYDGTPYKASLSASTQYPALARWGIQAMDCPAFWVAVCIPCKLALNPKDADAFISNVKTHYTKKHNSSLKSTEVHTKQAKEEVAQLSSVKPMLTRANAAEMVPTLPPLINEVSWLQCIPGWACTFKGCRFVSRNQRKQKHWFKVHNPQLPAPGTDGTEPCTIQSLDPACHHSIFRVRPVLNAVKPGNGLLEFLKASHDDPTFEDRLRPQIAITGDPRQHLDALHAKTLWPIRVQKYSVADLISLVRLPKSGSEDPLSKLVPASRTWITSLDESIQDVDPIHLRRLTENFNQYMFRTISPVSHENYARAARKLGVFALRAVRRDLACSEVPVDPPAANWDFLAANENEARDKAGRGAEDDSEDSDDEVEDSDDEDKDSDDEDEEDKSDDEGDLDSDDDEPMPDVEGDEEDDHTDAGSSTGAIYPVFFTDHQKTVARNLWDALEEEDSTPQTIERRFHDLLLALFTDIDETSGRRVYTPVEAFLFISNVRQNGTIRNAGSIANGLSRVQYAILFSIIREAIASEDVGQTLNHLSRWFDPKQVSPFAGVRYLQGVAVLATRNAVSPGRILFYAEAEPEFQFDGVDSSVLNWIQFVQKMWREANNISTEIVFRHSDEEFQITEFQQSHTDNPSNTDLGYGFAPLSKEHEKKILGVVWDQFHERHFRQDAWSAITLLDSLSQIHRLKALIFGILHIACGGPKRISELLLASLWNMLYPRSVYLILKRFFLVGGYSKTSNLTGAHKLTLHLIPPAMERLFVRLCLVILPIERTIIYILNTHTQRRILEEPNGKFFLFSSYGKRWTADEARSLLKRLTKKYLGQRFGAAQIRQQIPAIIEHCGVDLVEQPVAGAVTSTQMAHSLAVHVLLYKRRQDLPNHISYEKVLGIIRFSAAWHGLLGFAECDGPTEVTADGLKRFIRELHPNRNLSLPPEFTDQLNAIRQHQLGEQDAMRRQLEEVRRQLQASEEKNAELRRELALERQRRTTSTDAARLTQSAMHLQNSQNTNRPTSNKRSIDSDPVQLEASEGPAKKKTRVSPEAGRLCPECDGQVEGFEDHFGQIHKVYYSVMVHWIPGESLGRVFRRKEDGHLVCVCGQNFRRTAEMDTHLHIIIESGELGTPGTKHFIENFRGAVPEGFLGYDDDQTKVQ</sequence>
<accession>A0AAD7MVN2</accession>
<comment type="caution">
    <text evidence="2">The sequence shown here is derived from an EMBL/GenBank/DDBJ whole genome shotgun (WGS) entry which is preliminary data.</text>
</comment>
<reference evidence="2" key="1">
    <citation type="submission" date="2023-03" db="EMBL/GenBank/DDBJ databases">
        <title>Massive genome expansion in bonnet fungi (Mycena s.s.) driven by repeated elements and novel gene families across ecological guilds.</title>
        <authorList>
            <consortium name="Lawrence Berkeley National Laboratory"/>
            <person name="Harder C.B."/>
            <person name="Miyauchi S."/>
            <person name="Viragh M."/>
            <person name="Kuo A."/>
            <person name="Thoen E."/>
            <person name="Andreopoulos B."/>
            <person name="Lu D."/>
            <person name="Skrede I."/>
            <person name="Drula E."/>
            <person name="Henrissat B."/>
            <person name="Morin E."/>
            <person name="Kohler A."/>
            <person name="Barry K."/>
            <person name="LaButti K."/>
            <person name="Morin E."/>
            <person name="Salamov A."/>
            <person name="Lipzen A."/>
            <person name="Mereny Z."/>
            <person name="Hegedus B."/>
            <person name="Baldrian P."/>
            <person name="Stursova M."/>
            <person name="Weitz H."/>
            <person name="Taylor A."/>
            <person name="Grigoriev I.V."/>
            <person name="Nagy L.G."/>
            <person name="Martin F."/>
            <person name="Kauserud H."/>
        </authorList>
    </citation>
    <scope>NUCLEOTIDE SEQUENCE</scope>
    <source>
        <strain evidence="2">CBHHK182m</strain>
    </source>
</reference>
<feature type="region of interest" description="Disordered" evidence="1">
    <location>
        <begin position="363"/>
        <end position="433"/>
    </location>
</feature>
<dbReference type="Pfam" id="PF12013">
    <property type="entry name" value="OrsD"/>
    <property type="match status" value="1"/>
</dbReference>
<feature type="compositionally biased region" description="Acidic residues" evidence="1">
    <location>
        <begin position="372"/>
        <end position="425"/>
    </location>
</feature>
<name>A0AAD7MVN2_9AGAR</name>
<evidence type="ECO:0000313" key="2">
    <source>
        <dbReference type="EMBL" id="KAJ7734235.1"/>
    </source>
</evidence>
<feature type="region of interest" description="Disordered" evidence="1">
    <location>
        <begin position="984"/>
        <end position="1045"/>
    </location>
</feature>
<proteinExistence type="predicted"/>
<keyword evidence="3" id="KW-1185">Reference proteome</keyword>
<dbReference type="AlphaFoldDB" id="A0AAD7MVN2"/>
<dbReference type="EMBL" id="JARKIB010000133">
    <property type="protein sequence ID" value="KAJ7734235.1"/>
    <property type="molecule type" value="Genomic_DNA"/>
</dbReference>
<gene>
    <name evidence="2" type="ORF">B0H16DRAFT_1892512</name>
</gene>